<protein>
    <submittedName>
        <fullName evidence="1">ATP-dependent DNA helicase RecQ</fullName>
    </submittedName>
</protein>
<name>A0A1T4M6Q0_PORCN</name>
<evidence type="ECO:0000313" key="1">
    <source>
        <dbReference type="EMBL" id="SJZ62592.1"/>
    </source>
</evidence>
<keyword evidence="1" id="KW-0378">Hydrolase</keyword>
<gene>
    <name evidence="1" type="ORF">SAMN02745205_01395</name>
</gene>
<dbReference type="EMBL" id="FUWL01000011">
    <property type="protein sequence ID" value="SJZ62592.1"/>
    <property type="molecule type" value="Genomic_DNA"/>
</dbReference>
<sequence length="101" mass="11834">MHLTYRDVHLDYFIGRESIVSRAVSGAPLQINSDGGLSLNGCPIIRFSRAFLKQIQVLKDKNYKLKCAKVNFVLYWYKEDENREIQIILPELHFEKVKPHE</sequence>
<accession>A0A1T4M6Q0</accession>
<proteinExistence type="predicted"/>
<keyword evidence="1" id="KW-0347">Helicase</keyword>
<dbReference type="Proteomes" id="UP000189956">
    <property type="component" value="Unassembled WGS sequence"/>
</dbReference>
<evidence type="ECO:0000313" key="2">
    <source>
        <dbReference type="Proteomes" id="UP000189956"/>
    </source>
</evidence>
<dbReference type="GO" id="GO:0004386">
    <property type="term" value="F:helicase activity"/>
    <property type="evidence" value="ECO:0007669"/>
    <property type="project" value="UniProtKB-KW"/>
</dbReference>
<organism evidence="1 2">
    <name type="scientific">Porphyromonas cangingivalis</name>
    <dbReference type="NCBI Taxonomy" id="36874"/>
    <lineage>
        <taxon>Bacteria</taxon>
        <taxon>Pseudomonadati</taxon>
        <taxon>Bacteroidota</taxon>
        <taxon>Bacteroidia</taxon>
        <taxon>Bacteroidales</taxon>
        <taxon>Porphyromonadaceae</taxon>
        <taxon>Porphyromonas</taxon>
    </lineage>
</organism>
<reference evidence="1 2" key="1">
    <citation type="submission" date="2017-02" db="EMBL/GenBank/DDBJ databases">
        <authorList>
            <person name="Peterson S.W."/>
        </authorList>
    </citation>
    <scope>NUCLEOTIDE SEQUENCE [LARGE SCALE GENOMIC DNA]</scope>
    <source>
        <strain evidence="1 2">ATCC 700135</strain>
    </source>
</reference>
<keyword evidence="1" id="KW-0067">ATP-binding</keyword>
<keyword evidence="1" id="KW-0547">Nucleotide-binding</keyword>
<dbReference type="AlphaFoldDB" id="A0A1T4M6Q0"/>